<dbReference type="Gene3D" id="4.10.320.10">
    <property type="entry name" value="E3-binding domain"/>
    <property type="match status" value="2"/>
</dbReference>
<dbReference type="GO" id="GO:0006086">
    <property type="term" value="P:pyruvate decarboxylation to acetyl-CoA"/>
    <property type="evidence" value="ECO:0007669"/>
    <property type="project" value="InterPro"/>
</dbReference>
<evidence type="ECO:0000313" key="6">
    <source>
        <dbReference type="EMBL" id="MPL70591.1"/>
    </source>
</evidence>
<dbReference type="CDD" id="cd06849">
    <property type="entry name" value="lipoyl_domain"/>
    <property type="match status" value="1"/>
</dbReference>
<keyword evidence="6" id="KW-0012">Acyltransferase</keyword>
<dbReference type="SUPFAM" id="SSF51230">
    <property type="entry name" value="Single hybrid motif"/>
    <property type="match status" value="1"/>
</dbReference>
<protein>
    <submittedName>
        <fullName evidence="6">Dihydrolipoyllysine-residue acetyltransferase component of pyruvate dehydrogenase complex</fullName>
        <ecNumber evidence="6">2.3.1.12</ecNumber>
    </submittedName>
</protein>
<dbReference type="PANTHER" id="PTHR23151">
    <property type="entry name" value="DIHYDROLIPOAMIDE ACETYL/SUCCINYL-TRANSFERASE-RELATED"/>
    <property type="match status" value="1"/>
</dbReference>
<dbReference type="Pfam" id="PF00364">
    <property type="entry name" value="Biotin_lipoyl"/>
    <property type="match status" value="1"/>
</dbReference>
<evidence type="ECO:0000256" key="3">
    <source>
        <dbReference type="SAM" id="MobiDB-lite"/>
    </source>
</evidence>
<dbReference type="PROSITE" id="PS00189">
    <property type="entry name" value="LIPOYL"/>
    <property type="match status" value="1"/>
</dbReference>
<dbReference type="EMBL" id="VSSQ01000054">
    <property type="protein sequence ID" value="MPL70591.1"/>
    <property type="molecule type" value="Genomic_DNA"/>
</dbReference>
<dbReference type="InterPro" id="IPR036625">
    <property type="entry name" value="E3-bd_dom_sf"/>
</dbReference>
<dbReference type="InterPro" id="IPR023213">
    <property type="entry name" value="CAT-like_dom_sf"/>
</dbReference>
<dbReference type="PROSITE" id="PS51826">
    <property type="entry name" value="PSBD"/>
    <property type="match status" value="2"/>
</dbReference>
<dbReference type="GO" id="GO:0045254">
    <property type="term" value="C:pyruvate dehydrogenase complex"/>
    <property type="evidence" value="ECO:0007669"/>
    <property type="project" value="InterPro"/>
</dbReference>
<evidence type="ECO:0000256" key="2">
    <source>
        <dbReference type="ARBA" id="ARBA00022823"/>
    </source>
</evidence>
<dbReference type="InterPro" id="IPR011053">
    <property type="entry name" value="Single_hybrid_motif"/>
</dbReference>
<organism evidence="6">
    <name type="scientific">bioreactor metagenome</name>
    <dbReference type="NCBI Taxonomy" id="1076179"/>
    <lineage>
        <taxon>unclassified sequences</taxon>
        <taxon>metagenomes</taxon>
        <taxon>ecological metagenomes</taxon>
    </lineage>
</organism>
<keyword evidence="6" id="KW-0808">Transferase</keyword>
<accession>A0A644TXZ9</accession>
<comment type="caution">
    <text evidence="6">The sequence shown here is derived from an EMBL/GenBank/DDBJ whole genome shotgun (WGS) entry which is preliminary data.</text>
</comment>
<dbReference type="InterPro" id="IPR045257">
    <property type="entry name" value="E2/Pdx1"/>
</dbReference>
<feature type="domain" description="Lipoyl-binding" evidence="4">
    <location>
        <begin position="2"/>
        <end position="77"/>
    </location>
</feature>
<dbReference type="AlphaFoldDB" id="A0A644TXZ9"/>
<evidence type="ECO:0000259" key="4">
    <source>
        <dbReference type="PROSITE" id="PS50968"/>
    </source>
</evidence>
<dbReference type="PANTHER" id="PTHR23151:SF90">
    <property type="entry name" value="DIHYDROLIPOYLLYSINE-RESIDUE ACETYLTRANSFERASE COMPONENT OF PYRUVATE DEHYDROGENASE COMPLEX, MITOCHONDRIAL-RELATED"/>
    <property type="match status" value="1"/>
</dbReference>
<name>A0A644TXZ9_9ZZZZ</name>
<dbReference type="InterPro" id="IPR004167">
    <property type="entry name" value="PSBD"/>
</dbReference>
<dbReference type="Pfam" id="PF00198">
    <property type="entry name" value="2-oxoacid_dh"/>
    <property type="match status" value="1"/>
</dbReference>
<proteinExistence type="inferred from homology"/>
<dbReference type="GO" id="GO:0004742">
    <property type="term" value="F:dihydrolipoyllysine-residue acetyltransferase activity"/>
    <property type="evidence" value="ECO:0007669"/>
    <property type="project" value="UniProtKB-EC"/>
</dbReference>
<dbReference type="InterPro" id="IPR000089">
    <property type="entry name" value="Biotin_lipoyl"/>
</dbReference>
<keyword evidence="2" id="KW-0450">Lipoyl</keyword>
<feature type="domain" description="Peripheral subunit-binding (PSBD)" evidence="5">
    <location>
        <begin position="167"/>
        <end position="204"/>
    </location>
</feature>
<dbReference type="Pfam" id="PF02817">
    <property type="entry name" value="E3_binding"/>
    <property type="match status" value="2"/>
</dbReference>
<dbReference type="SUPFAM" id="SSF52777">
    <property type="entry name" value="CoA-dependent acyltransferases"/>
    <property type="match status" value="1"/>
</dbReference>
<dbReference type="EC" id="2.3.1.12" evidence="6"/>
<comment type="similarity">
    <text evidence="1">Belongs to the 2-oxoacid dehydrogenase family.</text>
</comment>
<dbReference type="Gene3D" id="2.40.50.100">
    <property type="match status" value="1"/>
</dbReference>
<reference evidence="6" key="1">
    <citation type="submission" date="2019-08" db="EMBL/GenBank/DDBJ databases">
        <authorList>
            <person name="Kucharzyk K."/>
            <person name="Murdoch R.W."/>
            <person name="Higgins S."/>
            <person name="Loffler F."/>
        </authorList>
    </citation>
    <scope>NUCLEOTIDE SEQUENCE</scope>
</reference>
<keyword evidence="6" id="KW-0670">Pyruvate</keyword>
<dbReference type="InterPro" id="IPR001078">
    <property type="entry name" value="2-oxoacid_DH_actylTfrase"/>
</dbReference>
<evidence type="ECO:0000259" key="5">
    <source>
        <dbReference type="PROSITE" id="PS51826"/>
    </source>
</evidence>
<feature type="region of interest" description="Disordered" evidence="3">
    <location>
        <begin position="79"/>
        <end position="107"/>
    </location>
</feature>
<evidence type="ECO:0000256" key="1">
    <source>
        <dbReference type="ARBA" id="ARBA00007317"/>
    </source>
</evidence>
<dbReference type="PROSITE" id="PS50968">
    <property type="entry name" value="BIOTINYL_LIPOYL"/>
    <property type="match status" value="1"/>
</dbReference>
<feature type="domain" description="Peripheral subunit-binding (PSBD)" evidence="5">
    <location>
        <begin position="119"/>
        <end position="157"/>
    </location>
</feature>
<dbReference type="InterPro" id="IPR003016">
    <property type="entry name" value="2-oxoA_DH_lipoyl-BS"/>
</dbReference>
<dbReference type="SUPFAM" id="SSF47005">
    <property type="entry name" value="Peripheral subunit-binding domain of 2-oxo acid dehydrogenase complex"/>
    <property type="match status" value="2"/>
</dbReference>
<sequence>MSNTVLLPKLGLTMEHGVIMGWSKKEGDAVIKGDVLFQVESDKAVVDVESDYEGILLKRYYKEGDDVPCGTIVAAIGEKGEAPPEDSSPVAEAPLPDAVPQAGKKAKTEAATRITGKVIASPRARRFAAKEGVDLGLVGRGSGDNGRIKEKDVQAFIDGARDTERRKISPVAKNILEAEKISSAGIKGTGPEGRIMKRDVLASLEKMGDGNLRDESAEVNVIPISPMRETIAKRLSTSKGTIPHYYITIAVDMSNFIEARKTWNEGNPEKKVSMNSMLMKVVALALKKHPMVNASWSNEGLKLFPRANIALAVSTEKGLVTPVVRNCDQKTVLEIEETLADLIGRARTNQLKLEEFSGSTCTISNLGMYDVEEFSAIINPPEASILAIASIVNTPVAQGQVVVVRPIMKITMSADHRVVDGATSAEFLRDVKKMLEYPFFALF</sequence>
<dbReference type="Gene3D" id="3.30.559.10">
    <property type="entry name" value="Chloramphenicol acetyltransferase-like domain"/>
    <property type="match status" value="1"/>
</dbReference>
<gene>
    <name evidence="6" type="primary">pdhC_6</name>
    <name evidence="6" type="ORF">SDC9_16349</name>
</gene>